<reference evidence="1" key="1">
    <citation type="submission" date="2020-11" db="EMBL/GenBank/DDBJ databases">
        <title>Nocardioides sp. CBS4Y-1, whole genome shotgun sequence.</title>
        <authorList>
            <person name="Tuo L."/>
        </authorList>
    </citation>
    <scope>NUCLEOTIDE SEQUENCE</scope>
    <source>
        <strain evidence="1">CBS4Y-1</strain>
    </source>
</reference>
<accession>A0A930Y628</accession>
<proteinExistence type="predicted"/>
<dbReference type="InterPro" id="IPR006311">
    <property type="entry name" value="TAT_signal"/>
</dbReference>
<organism evidence="1 2">
    <name type="scientific">Nocardioides acrostichi</name>
    <dbReference type="NCBI Taxonomy" id="2784339"/>
    <lineage>
        <taxon>Bacteria</taxon>
        <taxon>Bacillati</taxon>
        <taxon>Actinomycetota</taxon>
        <taxon>Actinomycetes</taxon>
        <taxon>Propionibacteriales</taxon>
        <taxon>Nocardioidaceae</taxon>
        <taxon>Nocardioides</taxon>
    </lineage>
</organism>
<dbReference type="PROSITE" id="PS51318">
    <property type="entry name" value="TAT"/>
    <property type="match status" value="1"/>
</dbReference>
<keyword evidence="2" id="KW-1185">Reference proteome</keyword>
<comment type="caution">
    <text evidence="1">The sequence shown here is derived from an EMBL/GenBank/DDBJ whole genome shotgun (WGS) entry which is preliminary data.</text>
</comment>
<gene>
    <name evidence="1" type="ORF">ISG29_02315</name>
</gene>
<protein>
    <submittedName>
        <fullName evidence="1">Uncharacterized protein</fullName>
    </submittedName>
</protein>
<evidence type="ECO:0000313" key="1">
    <source>
        <dbReference type="EMBL" id="MBF4160506.1"/>
    </source>
</evidence>
<dbReference type="Proteomes" id="UP000656804">
    <property type="component" value="Unassembled WGS sequence"/>
</dbReference>
<dbReference type="RefSeq" id="WP_194501724.1">
    <property type="nucleotide sequence ID" value="NZ_JADIVZ010000001.1"/>
</dbReference>
<dbReference type="AlphaFoldDB" id="A0A930Y628"/>
<sequence length="179" mass="18158">MPAPRPTAAARPSLSRRVVLGGFAGPGLLVMAGLAGCGERPDDAVGRPAAGAGDSTDDPDLALLDAARAELAGLLVVVRRTRRRHAPLRGPLVGVQRAHATQLRVLTGELPSIDPTGAAAAAARTQAAVADLIQREDALRRRLTGAAVQAQSGRLAALLASAAAGTAQQQALLGRLAVR</sequence>
<name>A0A930Y628_9ACTN</name>
<evidence type="ECO:0000313" key="2">
    <source>
        <dbReference type="Proteomes" id="UP000656804"/>
    </source>
</evidence>
<dbReference type="EMBL" id="JADIVZ010000001">
    <property type="protein sequence ID" value="MBF4160506.1"/>
    <property type="molecule type" value="Genomic_DNA"/>
</dbReference>